<gene>
    <name evidence="2" type="primary">ppsR</name>
    <name evidence="2" type="ORF">GQ651_18175</name>
</gene>
<dbReference type="Gene3D" id="3.30.450.20">
    <property type="entry name" value="PAS domain"/>
    <property type="match status" value="3"/>
</dbReference>
<dbReference type="InterPro" id="IPR011785">
    <property type="entry name" value="Tscrpt_reg_PpsR-CrtJ"/>
</dbReference>
<dbReference type="CDD" id="cd00130">
    <property type="entry name" value="PAS"/>
    <property type="match status" value="1"/>
</dbReference>
<dbReference type="GO" id="GO:0043565">
    <property type="term" value="F:sequence-specific DNA binding"/>
    <property type="evidence" value="ECO:0007669"/>
    <property type="project" value="InterPro"/>
</dbReference>
<reference evidence="2 3" key="1">
    <citation type="submission" date="2019-12" db="EMBL/GenBank/DDBJ databases">
        <authorList>
            <person name="Lee S.D."/>
        </authorList>
    </citation>
    <scope>NUCLEOTIDE SEQUENCE [LARGE SCALE GENOMIC DNA]</scope>
    <source>
        <strain evidence="2 3">GH1-50</strain>
    </source>
</reference>
<comment type="caution">
    <text evidence="2">The sequence shown here is derived from an EMBL/GenBank/DDBJ whole genome shotgun (WGS) entry which is preliminary data.</text>
</comment>
<feature type="domain" description="PAS" evidence="1">
    <location>
        <begin position="155"/>
        <end position="227"/>
    </location>
</feature>
<organism evidence="2 3">
    <name type="scientific">Kangsaoukella pontilimi</name>
    <dbReference type="NCBI Taxonomy" id="2691042"/>
    <lineage>
        <taxon>Bacteria</taxon>
        <taxon>Pseudomonadati</taxon>
        <taxon>Pseudomonadota</taxon>
        <taxon>Alphaproteobacteria</taxon>
        <taxon>Rhodobacterales</taxon>
        <taxon>Paracoccaceae</taxon>
        <taxon>Kangsaoukella</taxon>
    </lineage>
</organism>
<dbReference type="SMART" id="SM00091">
    <property type="entry name" value="PAS"/>
    <property type="match status" value="2"/>
</dbReference>
<dbReference type="Pfam" id="PF00989">
    <property type="entry name" value="PAS"/>
    <property type="match status" value="1"/>
</dbReference>
<evidence type="ECO:0000259" key="1">
    <source>
        <dbReference type="PROSITE" id="PS50112"/>
    </source>
</evidence>
<dbReference type="Gene3D" id="1.10.10.60">
    <property type="entry name" value="Homeodomain-like"/>
    <property type="match status" value="1"/>
</dbReference>
<proteinExistence type="predicted"/>
<name>A0A7C9N362_9RHOB</name>
<dbReference type="PRINTS" id="PR01590">
    <property type="entry name" value="HTHFIS"/>
</dbReference>
<sequence length="470" mass="51820">MSSRGTKYWSSGSIPLIGPDVLGDIIAKAADISVVISESGTVLSVLINPDHPSFGKLDGWEGRDIREFLTIESVPKLEAQLDRFMEERARPSAIELNHADDTNLEFPIRYSFHGIGPDGAILMLGRDLRPVAEMQRQLINAQMALEKDYETQREFDTRFRVLMEECREAFVFIAHASGRIVELNKTAASLLGGSVEELQGSALAQEFDSRRKGELMSSLTTQAMSDGMAPVEVVARRSRKTLGLSATAFRAAGERMLLCRLSPPDDDDHVSDELSENLSALYQEGVEGIVFTDQEGVIQAANESFLNFVDAPHLSRVKGRSLGDFFSRGAVDLKVMTENARRVGQMRLYATKLTSEFGSQVSVEISSAWLNDRANPAVVFVIRDASRAEAIRKTGPSSNDEGMRSVMELVGSASLKEIVSETNDVVEKMCIETAVELTRNNRVAAAEMLGLSRQSLYVKLRKYGLLERSD</sequence>
<dbReference type="AlphaFoldDB" id="A0A7C9N362"/>
<evidence type="ECO:0000313" key="3">
    <source>
        <dbReference type="Proteomes" id="UP000480350"/>
    </source>
</evidence>
<dbReference type="InterPro" id="IPR009057">
    <property type="entry name" value="Homeodomain-like_sf"/>
</dbReference>
<evidence type="ECO:0000313" key="2">
    <source>
        <dbReference type="EMBL" id="MXQ09778.1"/>
    </source>
</evidence>
<dbReference type="EMBL" id="WUPT01000005">
    <property type="protein sequence ID" value="MXQ09778.1"/>
    <property type="molecule type" value="Genomic_DNA"/>
</dbReference>
<dbReference type="InterPro" id="IPR013767">
    <property type="entry name" value="PAS_fold"/>
</dbReference>
<dbReference type="PROSITE" id="PS50112">
    <property type="entry name" value="PAS"/>
    <property type="match status" value="1"/>
</dbReference>
<reference evidence="2 3" key="2">
    <citation type="submission" date="2020-03" db="EMBL/GenBank/DDBJ databases">
        <title>Kangsaoukella pontilimi gen. nov., sp. nov., a new member of the family Rhodobacteraceae isolated from a tidal mudflat.</title>
        <authorList>
            <person name="Kim I.S."/>
        </authorList>
    </citation>
    <scope>NUCLEOTIDE SEQUENCE [LARGE SCALE GENOMIC DNA]</scope>
    <source>
        <strain evidence="2 3">GH1-50</strain>
    </source>
</reference>
<dbReference type="Pfam" id="PF02954">
    <property type="entry name" value="HTH_8"/>
    <property type="match status" value="1"/>
</dbReference>
<dbReference type="InterPro" id="IPR000014">
    <property type="entry name" value="PAS"/>
</dbReference>
<dbReference type="SUPFAM" id="SSF55785">
    <property type="entry name" value="PYP-like sensor domain (PAS domain)"/>
    <property type="match status" value="2"/>
</dbReference>
<dbReference type="RefSeq" id="WP_160765700.1">
    <property type="nucleotide sequence ID" value="NZ_WUPT01000005.1"/>
</dbReference>
<dbReference type="InterPro" id="IPR002197">
    <property type="entry name" value="HTH_Fis"/>
</dbReference>
<keyword evidence="3" id="KW-1185">Reference proteome</keyword>
<dbReference type="InterPro" id="IPR035965">
    <property type="entry name" value="PAS-like_dom_sf"/>
</dbReference>
<dbReference type="NCBIfam" id="TIGR02040">
    <property type="entry name" value="PpsR-CrtJ"/>
    <property type="match status" value="1"/>
</dbReference>
<dbReference type="Pfam" id="PF13426">
    <property type="entry name" value="PAS_9"/>
    <property type="match status" value="1"/>
</dbReference>
<protein>
    <submittedName>
        <fullName evidence="2">Transcriptional regulator PpsR</fullName>
    </submittedName>
</protein>
<accession>A0A7C9N362</accession>
<dbReference type="Proteomes" id="UP000480350">
    <property type="component" value="Unassembled WGS sequence"/>
</dbReference>
<dbReference type="GO" id="GO:0006355">
    <property type="term" value="P:regulation of DNA-templated transcription"/>
    <property type="evidence" value="ECO:0007669"/>
    <property type="project" value="InterPro"/>
</dbReference>
<dbReference type="SUPFAM" id="SSF46689">
    <property type="entry name" value="Homeodomain-like"/>
    <property type="match status" value="1"/>
</dbReference>